<dbReference type="Proteomes" id="UP001575622">
    <property type="component" value="Unassembled WGS sequence"/>
</dbReference>
<dbReference type="RefSeq" id="WP_373955227.1">
    <property type="nucleotide sequence ID" value="NZ_JBHDLN010000012.1"/>
</dbReference>
<proteinExistence type="predicted"/>
<comment type="caution">
    <text evidence="1">The sequence shown here is derived from an EMBL/GenBank/DDBJ whole genome shotgun (WGS) entry which is preliminary data.</text>
</comment>
<sequence>MKPTMRHVLSSKAICTRKIWETKEEERNGIPNVTLQYRGRYIEGEDTERYSLDDTSPEPFRLLLQRGWPALLTAVSRFEYYRSYVKPEQISEFLSLPLVEPLRNRRNPSSGQQRV</sequence>
<dbReference type="EMBL" id="JBHDLN010000012">
    <property type="protein sequence ID" value="MFB0845060.1"/>
    <property type="molecule type" value="Genomic_DNA"/>
</dbReference>
<gene>
    <name evidence="1" type="ORF">ACEU3E_22990</name>
</gene>
<keyword evidence="2" id="KW-1185">Reference proteome</keyword>
<protein>
    <submittedName>
        <fullName evidence="1">Uncharacterized protein</fullName>
    </submittedName>
</protein>
<name>A0ABV4V507_9BACL</name>
<organism evidence="1 2">
    <name type="scientific">Paenibacillus oleatilyticus</name>
    <dbReference type="NCBI Taxonomy" id="2594886"/>
    <lineage>
        <taxon>Bacteria</taxon>
        <taxon>Bacillati</taxon>
        <taxon>Bacillota</taxon>
        <taxon>Bacilli</taxon>
        <taxon>Bacillales</taxon>
        <taxon>Paenibacillaceae</taxon>
        <taxon>Paenibacillus</taxon>
    </lineage>
</organism>
<reference evidence="1 2" key="1">
    <citation type="submission" date="2024-09" db="EMBL/GenBank/DDBJ databases">
        <authorList>
            <person name="Makale K.P.P."/>
            <person name="Makhzoum A."/>
            <person name="Rantong G."/>
            <person name="Rahube T.O."/>
        </authorList>
    </citation>
    <scope>NUCLEOTIDE SEQUENCE [LARGE SCALE GENOMIC DNA]</scope>
    <source>
        <strain evidence="1 2">KM_D13</strain>
    </source>
</reference>
<evidence type="ECO:0000313" key="2">
    <source>
        <dbReference type="Proteomes" id="UP001575622"/>
    </source>
</evidence>
<evidence type="ECO:0000313" key="1">
    <source>
        <dbReference type="EMBL" id="MFB0845060.1"/>
    </source>
</evidence>
<accession>A0ABV4V507</accession>